<dbReference type="PATRIC" id="fig|1838285.3.peg.1429"/>
<dbReference type="Proteomes" id="UP000186940">
    <property type="component" value="Unassembled WGS sequence"/>
</dbReference>
<evidence type="ECO:0000259" key="2">
    <source>
        <dbReference type="Pfam" id="PF00534"/>
    </source>
</evidence>
<dbReference type="PANTHER" id="PTHR46401">
    <property type="entry name" value="GLYCOSYLTRANSFERASE WBBK-RELATED"/>
    <property type="match status" value="1"/>
</dbReference>
<dbReference type="PANTHER" id="PTHR46401:SF2">
    <property type="entry name" value="GLYCOSYLTRANSFERASE WBBK-RELATED"/>
    <property type="match status" value="1"/>
</dbReference>
<name>A0A1F2P832_9EURY</name>
<sequence length="380" mass="43581">MHINILFDVFMKVGITTEYMDKRRTGIGNYTRSLVKGLLKINNDYDIDIYAIHYMNNPDPLYLKTNEVILPLLPIPPRKAHTNMTKLPLHLKREGIDLVHVTAPNPSNNIGILFFNNKHKKVLTIHDLCLLSPAATKIYHRIWRLTLKMIVNKIDRIIAVSENTKRDAIEYLKVPEDKIRVIYLAPDERFKILNDTKIDYINYPFILHDNSIHPNLINAFYKLKKRGIKHKLLVFGGMDRSTRKDREDLIKKMGLQKDVLLLGYVSDDELVKLYNLADLFVFPSGRCEGFGLPPLEAMACGCPVITGNIGTMLEVVGDAGIMVDPYNIDGWVKAMYEVLTNEGLRQDLIKSGLKRAKMFSWEKTAKETIKVYEEAYNGYG</sequence>
<organism evidence="4 5">
    <name type="scientific">Candidatus Syntropharchaeum caldarium</name>
    <dbReference type="NCBI Taxonomy" id="1838285"/>
    <lineage>
        <taxon>Archaea</taxon>
        <taxon>Methanobacteriati</taxon>
        <taxon>Methanobacteriota</taxon>
        <taxon>Stenosarchaea group</taxon>
        <taxon>Methanomicrobia</taxon>
        <taxon>Methanosarcinales</taxon>
        <taxon>ANME-2 cluster</taxon>
        <taxon>Candidatus Syntropharchaeum</taxon>
    </lineage>
</organism>
<keyword evidence="5" id="KW-1185">Reference proteome</keyword>
<dbReference type="Pfam" id="PF13439">
    <property type="entry name" value="Glyco_transf_4"/>
    <property type="match status" value="1"/>
</dbReference>
<evidence type="ECO:0000259" key="3">
    <source>
        <dbReference type="Pfam" id="PF13439"/>
    </source>
</evidence>
<protein>
    <submittedName>
        <fullName evidence="4">Glycosyl transferase family 1</fullName>
    </submittedName>
</protein>
<dbReference type="EMBL" id="LYOS01000004">
    <property type="protein sequence ID" value="OFV67489.1"/>
    <property type="molecule type" value="Genomic_DNA"/>
</dbReference>
<gene>
    <name evidence="4" type="ORF">SCAL_001407</name>
</gene>
<comment type="caution">
    <text evidence="4">The sequence shown here is derived from an EMBL/GenBank/DDBJ whole genome shotgun (WGS) entry which is preliminary data.</text>
</comment>
<reference evidence="4" key="1">
    <citation type="submission" date="2016-05" db="EMBL/GenBank/DDBJ databases">
        <title>Microbial consortia oxidize butane by reversing methanogenesis.</title>
        <authorList>
            <person name="Laso-Perez R."/>
            <person name="Richter M."/>
            <person name="Wegener G."/>
            <person name="Musat F."/>
        </authorList>
    </citation>
    <scope>NUCLEOTIDE SEQUENCE [LARGE SCALE GENOMIC DNA]</scope>
    <source>
        <strain evidence="4">BOX2</strain>
    </source>
</reference>
<dbReference type="Gene3D" id="3.40.50.2000">
    <property type="entry name" value="Glycogen Phosphorylase B"/>
    <property type="match status" value="2"/>
</dbReference>
<keyword evidence="1 4" id="KW-0808">Transferase</keyword>
<dbReference type="AlphaFoldDB" id="A0A1F2P832"/>
<evidence type="ECO:0000313" key="4">
    <source>
        <dbReference type="EMBL" id="OFV67489.1"/>
    </source>
</evidence>
<feature type="domain" description="Glycosyl transferase family 1" evidence="2">
    <location>
        <begin position="213"/>
        <end position="354"/>
    </location>
</feature>
<accession>A0A1F2P832</accession>
<dbReference type="STRING" id="1838285.SCAL_001407"/>
<dbReference type="CDD" id="cd03809">
    <property type="entry name" value="GT4_MtfB-like"/>
    <property type="match status" value="1"/>
</dbReference>
<proteinExistence type="predicted"/>
<dbReference type="SUPFAM" id="SSF53756">
    <property type="entry name" value="UDP-Glycosyltransferase/glycogen phosphorylase"/>
    <property type="match status" value="1"/>
</dbReference>
<dbReference type="InterPro" id="IPR028098">
    <property type="entry name" value="Glyco_trans_4-like_N"/>
</dbReference>
<dbReference type="GO" id="GO:0016757">
    <property type="term" value="F:glycosyltransferase activity"/>
    <property type="evidence" value="ECO:0007669"/>
    <property type="project" value="InterPro"/>
</dbReference>
<dbReference type="Pfam" id="PF00534">
    <property type="entry name" value="Glycos_transf_1"/>
    <property type="match status" value="1"/>
</dbReference>
<feature type="domain" description="Glycosyltransferase subfamily 4-like N-terminal" evidence="3">
    <location>
        <begin position="26"/>
        <end position="183"/>
    </location>
</feature>
<dbReference type="InterPro" id="IPR001296">
    <property type="entry name" value="Glyco_trans_1"/>
</dbReference>
<evidence type="ECO:0000256" key="1">
    <source>
        <dbReference type="ARBA" id="ARBA00022679"/>
    </source>
</evidence>
<evidence type="ECO:0000313" key="5">
    <source>
        <dbReference type="Proteomes" id="UP000186940"/>
    </source>
</evidence>